<reference evidence="3 4" key="1">
    <citation type="submission" date="2024-02" db="EMBL/GenBank/DDBJ databases">
        <title>Chromosome-scale genome assembly of the rough periwinkle Littorina saxatilis.</title>
        <authorList>
            <person name="De Jode A."/>
            <person name="Faria R."/>
            <person name="Formenti G."/>
            <person name="Sims Y."/>
            <person name="Smith T.P."/>
            <person name="Tracey A."/>
            <person name="Wood J.M.D."/>
            <person name="Zagrodzka Z.B."/>
            <person name="Johannesson K."/>
            <person name="Butlin R.K."/>
            <person name="Leder E.H."/>
        </authorList>
    </citation>
    <scope>NUCLEOTIDE SEQUENCE [LARGE SCALE GENOMIC DNA]</scope>
    <source>
        <strain evidence="3">Snail1</strain>
        <tissue evidence="3">Muscle</tissue>
    </source>
</reference>
<keyword evidence="2" id="KW-0732">Signal</keyword>
<feature type="chain" id="PRO_5043008998" evidence="2">
    <location>
        <begin position="36"/>
        <end position="180"/>
    </location>
</feature>
<evidence type="ECO:0000256" key="2">
    <source>
        <dbReference type="SAM" id="SignalP"/>
    </source>
</evidence>
<feature type="transmembrane region" description="Helical" evidence="1">
    <location>
        <begin position="145"/>
        <end position="168"/>
    </location>
</feature>
<feature type="transmembrane region" description="Helical" evidence="1">
    <location>
        <begin position="80"/>
        <end position="101"/>
    </location>
</feature>
<organism evidence="3 4">
    <name type="scientific">Littorina saxatilis</name>
    <dbReference type="NCBI Taxonomy" id="31220"/>
    <lineage>
        <taxon>Eukaryota</taxon>
        <taxon>Metazoa</taxon>
        <taxon>Spiralia</taxon>
        <taxon>Lophotrochozoa</taxon>
        <taxon>Mollusca</taxon>
        <taxon>Gastropoda</taxon>
        <taxon>Caenogastropoda</taxon>
        <taxon>Littorinimorpha</taxon>
        <taxon>Littorinoidea</taxon>
        <taxon>Littorinidae</taxon>
        <taxon>Littorina</taxon>
    </lineage>
</organism>
<dbReference type="Proteomes" id="UP001374579">
    <property type="component" value="Unassembled WGS sequence"/>
</dbReference>
<feature type="transmembrane region" description="Helical" evidence="1">
    <location>
        <begin position="110"/>
        <end position="133"/>
    </location>
</feature>
<keyword evidence="4" id="KW-1185">Reference proteome</keyword>
<evidence type="ECO:0000313" key="3">
    <source>
        <dbReference type="EMBL" id="KAK7112922.1"/>
    </source>
</evidence>
<feature type="signal peptide" evidence="2">
    <location>
        <begin position="1"/>
        <end position="35"/>
    </location>
</feature>
<dbReference type="Gene3D" id="1.20.140.150">
    <property type="match status" value="1"/>
</dbReference>
<dbReference type="AlphaFoldDB" id="A0AAN9GLG2"/>
<evidence type="ECO:0000313" key="4">
    <source>
        <dbReference type="Proteomes" id="UP001374579"/>
    </source>
</evidence>
<comment type="caution">
    <text evidence="3">The sequence shown here is derived from an EMBL/GenBank/DDBJ whole genome shotgun (WGS) entry which is preliminary data.</text>
</comment>
<dbReference type="EMBL" id="JBAMIC010000002">
    <property type="protein sequence ID" value="KAK7112922.1"/>
    <property type="molecule type" value="Genomic_DNA"/>
</dbReference>
<name>A0AAN9GLG2_9CAEN</name>
<sequence>MMTWRWRKRMYMWYCAAAYFTFLLVFLGLASSVWTESSTDVESIQSGLLSFCKHNHKDSRHECGVLDFGRVPAWLDASRIFAGLSVILLFSMTPVSCYLYFEDDKREDVLIFTLFGVVSALFGLLSAILYAALRDTSQGALSWGFAVFTSGHVIAMLLFSVLCVLNVWPKWKAPVRPFYY</sequence>
<evidence type="ECO:0000256" key="1">
    <source>
        <dbReference type="SAM" id="Phobius"/>
    </source>
</evidence>
<protein>
    <submittedName>
        <fullName evidence="3">Uncharacterized protein</fullName>
    </submittedName>
</protein>
<keyword evidence="1" id="KW-0472">Membrane</keyword>
<proteinExistence type="predicted"/>
<keyword evidence="1" id="KW-1133">Transmembrane helix</keyword>
<keyword evidence="1" id="KW-0812">Transmembrane</keyword>
<accession>A0AAN9GLG2</accession>
<gene>
    <name evidence="3" type="ORF">V1264_012296</name>
</gene>